<feature type="non-terminal residue" evidence="1">
    <location>
        <position position="67"/>
    </location>
</feature>
<proteinExistence type="predicted"/>
<dbReference type="EMBL" id="JBHLXP010000001">
    <property type="protein sequence ID" value="MFC0047821.1"/>
    <property type="molecule type" value="Genomic_DNA"/>
</dbReference>
<evidence type="ECO:0000313" key="2">
    <source>
        <dbReference type="Proteomes" id="UP001589813"/>
    </source>
</evidence>
<sequence length="67" mass="7825">MTTQDLLPYQGIIERLKPLLNSNEFSEVFAILTQEIPKPKQFLLKMELKRLGQPCNYYIDLRGRVDG</sequence>
<name>A0ABV6BAD0_9GAMM</name>
<gene>
    <name evidence="1" type="ORF">ACFFJP_05935</name>
</gene>
<keyword evidence="2" id="KW-1185">Reference proteome</keyword>
<evidence type="ECO:0000313" key="1">
    <source>
        <dbReference type="EMBL" id="MFC0047821.1"/>
    </source>
</evidence>
<accession>A0ABV6BAD0</accession>
<dbReference type="RefSeq" id="WP_377243382.1">
    <property type="nucleotide sequence ID" value="NZ_JBHLXP010000001.1"/>
</dbReference>
<reference evidence="1 2" key="1">
    <citation type="submission" date="2024-09" db="EMBL/GenBank/DDBJ databases">
        <authorList>
            <person name="Sun Q."/>
            <person name="Mori K."/>
        </authorList>
    </citation>
    <scope>NUCLEOTIDE SEQUENCE [LARGE SCALE GENOMIC DNA]</scope>
    <source>
        <strain evidence="1 2">KCTC 23315</strain>
    </source>
</reference>
<organism evidence="1 2">
    <name type="scientific">Rheinheimera tilapiae</name>
    <dbReference type="NCBI Taxonomy" id="875043"/>
    <lineage>
        <taxon>Bacteria</taxon>
        <taxon>Pseudomonadati</taxon>
        <taxon>Pseudomonadota</taxon>
        <taxon>Gammaproteobacteria</taxon>
        <taxon>Chromatiales</taxon>
        <taxon>Chromatiaceae</taxon>
        <taxon>Rheinheimera</taxon>
    </lineage>
</organism>
<protein>
    <submittedName>
        <fullName evidence="1">Uncharacterized protein</fullName>
    </submittedName>
</protein>
<comment type="caution">
    <text evidence="1">The sequence shown here is derived from an EMBL/GenBank/DDBJ whole genome shotgun (WGS) entry which is preliminary data.</text>
</comment>
<dbReference type="Proteomes" id="UP001589813">
    <property type="component" value="Unassembled WGS sequence"/>
</dbReference>